<organism evidence="6 9">
    <name type="scientific">Neoroseomonas oryzicola</name>
    <dbReference type="NCBI Taxonomy" id="535904"/>
    <lineage>
        <taxon>Bacteria</taxon>
        <taxon>Pseudomonadati</taxon>
        <taxon>Pseudomonadota</taxon>
        <taxon>Alphaproteobacteria</taxon>
        <taxon>Acetobacterales</taxon>
        <taxon>Acetobacteraceae</taxon>
        <taxon>Neoroseomonas</taxon>
    </lineage>
</organism>
<evidence type="ECO:0000313" key="7">
    <source>
        <dbReference type="EMBL" id="NKE17943.1"/>
    </source>
</evidence>
<dbReference type="Proteomes" id="UP001138708">
    <property type="component" value="Unassembled WGS sequence"/>
</dbReference>
<dbReference type="Pfam" id="PF00389">
    <property type="entry name" value="2-Hacid_dh"/>
    <property type="match status" value="1"/>
</dbReference>
<dbReference type="GO" id="GO:0016618">
    <property type="term" value="F:hydroxypyruvate reductase [NAD(P)H] activity"/>
    <property type="evidence" value="ECO:0007669"/>
    <property type="project" value="TreeGrafter"/>
</dbReference>
<dbReference type="InterPro" id="IPR006139">
    <property type="entry name" value="D-isomer_2_OHA_DH_cat_dom"/>
</dbReference>
<dbReference type="PANTHER" id="PTHR10996">
    <property type="entry name" value="2-HYDROXYACID DEHYDROGENASE-RELATED"/>
    <property type="match status" value="1"/>
</dbReference>
<dbReference type="Proteomes" id="UP000746741">
    <property type="component" value="Unassembled WGS sequence"/>
</dbReference>
<dbReference type="AlphaFoldDB" id="A0A9X9WN59"/>
<dbReference type="InterPro" id="IPR050223">
    <property type="entry name" value="D-isomer_2-hydroxyacid_DH"/>
</dbReference>
<dbReference type="Gene3D" id="3.40.50.720">
    <property type="entry name" value="NAD(P)-binding Rossmann-like Domain"/>
    <property type="match status" value="2"/>
</dbReference>
<proteinExistence type="inferred from homology"/>
<sequence>MRVALTDPVEPIAERILTEAGHEITRLSGSGPDALRALCRDADAVMVRQKLPDDLLDHAPRLLAAVRHGVGVDMIPVDSCTAHGVLVANVPGSNADAVAEFLVAQMLAAARHVEAMHADHLAKGWGPARSRSATATELRGKTLGILGVGDIGSRLGRIAALGFGMRVLGHRRHAAGLPEHIAYAALPDLFAESDYIALACPLTPETQGIVDAAMLARMKSTAWLLNVSRGPVVQEGPLVAALREGRIGGAALDVYWAQPLATDHPLRALPNVILTPHAAGLTMESVETMSRVSATDTVRILAGLRPLNFFNPEAWEASRARRRALGLPMPEEGNAA</sequence>
<protein>
    <submittedName>
        <fullName evidence="6">Hydroxyacid dehydrogenase</fullName>
    </submittedName>
</protein>
<evidence type="ECO:0000256" key="1">
    <source>
        <dbReference type="ARBA" id="ARBA00023002"/>
    </source>
</evidence>
<evidence type="ECO:0000313" key="8">
    <source>
        <dbReference type="Proteomes" id="UP000746741"/>
    </source>
</evidence>
<accession>A0A9X9WN59</accession>
<dbReference type="EMBL" id="JAAVUP010000003">
    <property type="protein sequence ID" value="NKE17943.1"/>
    <property type="molecule type" value="Genomic_DNA"/>
</dbReference>
<dbReference type="RefSeq" id="WP_168041835.1">
    <property type="nucleotide sequence ID" value="NZ_JAAEDK010000064.1"/>
</dbReference>
<comment type="similarity">
    <text evidence="3">Belongs to the D-isomer specific 2-hydroxyacid dehydrogenase family.</text>
</comment>
<reference evidence="6" key="1">
    <citation type="submission" date="2020-01" db="EMBL/GenBank/DDBJ databases">
        <authorList>
            <person name="Rat A."/>
        </authorList>
    </citation>
    <scope>NUCLEOTIDE SEQUENCE</scope>
    <source>
        <strain evidence="6">LMG 31161</strain>
    </source>
</reference>
<reference evidence="7 8" key="2">
    <citation type="submission" date="2020-02" db="EMBL/GenBank/DDBJ databases">
        <authorList>
            <person name="Sun Q."/>
            <person name="Inoue M."/>
        </authorList>
    </citation>
    <scope>NUCLEOTIDE SEQUENCE [LARGE SCALE GENOMIC DNA]</scope>
    <source>
        <strain evidence="7 8">KCTC 22478</strain>
    </source>
</reference>
<dbReference type="CDD" id="cd12173">
    <property type="entry name" value="PGDH_4"/>
    <property type="match status" value="1"/>
</dbReference>
<dbReference type="EMBL" id="JAAEDK010000064">
    <property type="protein sequence ID" value="MBR0661769.1"/>
    <property type="molecule type" value="Genomic_DNA"/>
</dbReference>
<evidence type="ECO:0000256" key="2">
    <source>
        <dbReference type="ARBA" id="ARBA00023027"/>
    </source>
</evidence>
<dbReference type="PANTHER" id="PTHR10996:SF178">
    <property type="entry name" value="2-HYDROXYACID DEHYDROGENASE YGL185C-RELATED"/>
    <property type="match status" value="1"/>
</dbReference>
<evidence type="ECO:0000313" key="9">
    <source>
        <dbReference type="Proteomes" id="UP001138708"/>
    </source>
</evidence>
<dbReference type="GO" id="GO:0005829">
    <property type="term" value="C:cytosol"/>
    <property type="evidence" value="ECO:0007669"/>
    <property type="project" value="TreeGrafter"/>
</dbReference>
<reference evidence="6" key="3">
    <citation type="journal article" date="2021" name="Syst. Appl. Microbiol.">
        <title>Roseomonas hellenica sp. nov., isolated from roots of wild-growing Alkanna tinctoria.</title>
        <authorList>
            <person name="Rat A."/>
            <person name="Naranjo H.D."/>
            <person name="Lebbe L."/>
            <person name="Cnockaert M."/>
            <person name="Krigas N."/>
            <person name="Grigoriadou K."/>
            <person name="Maloupa E."/>
            <person name="Willems A."/>
        </authorList>
    </citation>
    <scope>NUCLEOTIDE SEQUENCE</scope>
    <source>
        <strain evidence="6">LMG 31161</strain>
    </source>
</reference>
<dbReference type="Pfam" id="PF02826">
    <property type="entry name" value="2-Hacid_dh_C"/>
    <property type="match status" value="1"/>
</dbReference>
<dbReference type="GO" id="GO:0051287">
    <property type="term" value="F:NAD binding"/>
    <property type="evidence" value="ECO:0007669"/>
    <property type="project" value="InterPro"/>
</dbReference>
<dbReference type="SUPFAM" id="SSF51735">
    <property type="entry name" value="NAD(P)-binding Rossmann-fold domains"/>
    <property type="match status" value="1"/>
</dbReference>
<evidence type="ECO:0000259" key="5">
    <source>
        <dbReference type="Pfam" id="PF02826"/>
    </source>
</evidence>
<name>A0A9X9WN59_9PROT</name>
<dbReference type="SUPFAM" id="SSF52283">
    <property type="entry name" value="Formate/glycerate dehydrogenase catalytic domain-like"/>
    <property type="match status" value="1"/>
</dbReference>
<evidence type="ECO:0000259" key="4">
    <source>
        <dbReference type="Pfam" id="PF00389"/>
    </source>
</evidence>
<evidence type="ECO:0000256" key="3">
    <source>
        <dbReference type="RuleBase" id="RU003719"/>
    </source>
</evidence>
<keyword evidence="1 3" id="KW-0560">Oxidoreductase</keyword>
<keyword evidence="2" id="KW-0520">NAD</keyword>
<gene>
    <name evidence="7" type="ORF">GWK15_13410</name>
    <name evidence="6" type="ORF">GXW75_21115</name>
</gene>
<feature type="domain" description="D-isomer specific 2-hydroxyacid dehydrogenase NAD-binding" evidence="5">
    <location>
        <begin position="103"/>
        <end position="279"/>
    </location>
</feature>
<dbReference type="InterPro" id="IPR036291">
    <property type="entry name" value="NAD(P)-bd_dom_sf"/>
</dbReference>
<evidence type="ECO:0000313" key="6">
    <source>
        <dbReference type="EMBL" id="MBR0661769.1"/>
    </source>
</evidence>
<dbReference type="GO" id="GO:0030267">
    <property type="term" value="F:glyoxylate reductase (NADPH) activity"/>
    <property type="evidence" value="ECO:0007669"/>
    <property type="project" value="TreeGrafter"/>
</dbReference>
<keyword evidence="8" id="KW-1185">Reference proteome</keyword>
<dbReference type="InterPro" id="IPR006140">
    <property type="entry name" value="D-isomer_DH_NAD-bd"/>
</dbReference>
<comment type="caution">
    <text evidence="6">The sequence shown here is derived from an EMBL/GenBank/DDBJ whole genome shotgun (WGS) entry which is preliminary data.</text>
</comment>
<feature type="domain" description="D-isomer specific 2-hydroxyacid dehydrogenase catalytic" evidence="4">
    <location>
        <begin position="3"/>
        <end position="308"/>
    </location>
</feature>